<organism evidence="2 3">
    <name type="scientific">Paractinoplanes pyxinae</name>
    <dbReference type="NCBI Taxonomy" id="2997416"/>
    <lineage>
        <taxon>Bacteria</taxon>
        <taxon>Bacillati</taxon>
        <taxon>Actinomycetota</taxon>
        <taxon>Actinomycetes</taxon>
        <taxon>Micromonosporales</taxon>
        <taxon>Micromonosporaceae</taxon>
        <taxon>Paractinoplanes</taxon>
    </lineage>
</organism>
<dbReference type="EMBL" id="JAPNTZ010000001">
    <property type="protein sequence ID" value="MCY1136824.1"/>
    <property type="molecule type" value="Genomic_DNA"/>
</dbReference>
<sequence length="313" mass="34118">MAIRGGRFAAGRRGALRSLISAALAVVSMLSVTVAAIGPVLPAMEALAGRAAAADLQVMTFNLRYAGIVEPNSWVQRRPVMKKLLTAEQPDLIGTQEGLVHQLQDIKADLGDGYDYIGKGRLGGTIGEFMAVFYRKQRLTPQAYGNFWLSDTPTVPGSETWGGFSVRMVTWVRFVDRATGTRFYAVNTHLDNASENARRHAAELIRSRLSALNPKLPIILTGDFNTPAGSGSYVYNLLVNQAGLQDTWTTAATRGPAYNTFHGYQPIQPDGPRIDWILTSPGVTATAALVNTHHTGRQFPSDHFPVQVRLRLN</sequence>
<dbReference type="Proteomes" id="UP001151002">
    <property type="component" value="Unassembled WGS sequence"/>
</dbReference>
<evidence type="ECO:0000259" key="1">
    <source>
        <dbReference type="Pfam" id="PF03372"/>
    </source>
</evidence>
<accession>A0ABT4ARG3</accession>
<dbReference type="InterPro" id="IPR005135">
    <property type="entry name" value="Endo/exonuclease/phosphatase"/>
</dbReference>
<dbReference type="InterPro" id="IPR036691">
    <property type="entry name" value="Endo/exonu/phosph_ase_sf"/>
</dbReference>
<gene>
    <name evidence="2" type="ORF">OWR29_02355</name>
</gene>
<protein>
    <submittedName>
        <fullName evidence="2">Endonuclease/exonuclease/phosphatase family protein</fullName>
    </submittedName>
</protein>
<dbReference type="GO" id="GO:0004519">
    <property type="term" value="F:endonuclease activity"/>
    <property type="evidence" value="ECO:0007669"/>
    <property type="project" value="UniProtKB-KW"/>
</dbReference>
<evidence type="ECO:0000313" key="3">
    <source>
        <dbReference type="Proteomes" id="UP001151002"/>
    </source>
</evidence>
<dbReference type="SUPFAM" id="SSF56219">
    <property type="entry name" value="DNase I-like"/>
    <property type="match status" value="1"/>
</dbReference>
<dbReference type="Gene3D" id="3.60.10.10">
    <property type="entry name" value="Endonuclease/exonuclease/phosphatase"/>
    <property type="match status" value="1"/>
</dbReference>
<evidence type="ECO:0000313" key="2">
    <source>
        <dbReference type="EMBL" id="MCY1136824.1"/>
    </source>
</evidence>
<reference evidence="2" key="1">
    <citation type="submission" date="2022-11" db="EMBL/GenBank/DDBJ databases">
        <authorList>
            <person name="Somphong A."/>
            <person name="Phongsopitanun W."/>
        </authorList>
    </citation>
    <scope>NUCLEOTIDE SEQUENCE</scope>
    <source>
        <strain evidence="2">Pm04-4</strain>
    </source>
</reference>
<keyword evidence="2" id="KW-0255">Endonuclease</keyword>
<keyword evidence="3" id="KW-1185">Reference proteome</keyword>
<name>A0ABT4ARG3_9ACTN</name>
<keyword evidence="2" id="KW-0378">Hydrolase</keyword>
<dbReference type="PANTHER" id="PTHR12121:SF36">
    <property type="entry name" value="ENDONUCLEASE_EXONUCLEASE_PHOSPHATASE DOMAIN-CONTAINING PROTEIN"/>
    <property type="match status" value="1"/>
</dbReference>
<keyword evidence="2" id="KW-0540">Nuclease</keyword>
<dbReference type="PANTHER" id="PTHR12121">
    <property type="entry name" value="CARBON CATABOLITE REPRESSOR PROTEIN 4"/>
    <property type="match status" value="1"/>
</dbReference>
<feature type="domain" description="Endonuclease/exonuclease/phosphatase" evidence="1">
    <location>
        <begin position="59"/>
        <end position="303"/>
    </location>
</feature>
<dbReference type="RefSeq" id="WP_267560605.1">
    <property type="nucleotide sequence ID" value="NZ_JAPNTZ010000001.1"/>
</dbReference>
<comment type="caution">
    <text evidence="2">The sequence shown here is derived from an EMBL/GenBank/DDBJ whole genome shotgun (WGS) entry which is preliminary data.</text>
</comment>
<dbReference type="InterPro" id="IPR050410">
    <property type="entry name" value="CCR4/nocturin_mRNA_transcr"/>
</dbReference>
<dbReference type="Pfam" id="PF03372">
    <property type="entry name" value="Exo_endo_phos"/>
    <property type="match status" value="1"/>
</dbReference>
<proteinExistence type="predicted"/>
<dbReference type="CDD" id="cd09083">
    <property type="entry name" value="EEP-1"/>
    <property type="match status" value="1"/>
</dbReference>